<sequence length="130" mass="13746">MLASFASVPPARARSGPPASARARRPLSLMATSGFTDTQLTHDQFAKDPISFHAAVARDGWFSIILPESLGGARLGISEATIMMQTIAESGAGMAGAQSILTNVYATQPLAKFGTKEQLEETIPNINWGK</sequence>
<dbReference type="InterPro" id="IPR037069">
    <property type="entry name" value="AcylCoA_DH/ox_N_sf"/>
</dbReference>
<feature type="region of interest" description="Disordered" evidence="1">
    <location>
        <begin position="1"/>
        <end position="24"/>
    </location>
</feature>
<name>A0AA40EI36_9PEZI</name>
<evidence type="ECO:0000256" key="1">
    <source>
        <dbReference type="SAM" id="MobiDB-lite"/>
    </source>
</evidence>
<dbReference type="InterPro" id="IPR013786">
    <property type="entry name" value="AcylCoA_DH/ox_N"/>
</dbReference>
<dbReference type="EMBL" id="JAUKUD010000006">
    <property type="protein sequence ID" value="KAK0740092.1"/>
    <property type="molecule type" value="Genomic_DNA"/>
</dbReference>
<gene>
    <name evidence="3" type="ORF">B0T18DRAFT_431468</name>
</gene>
<protein>
    <recommendedName>
        <fullName evidence="2">Acyl-CoA dehydrogenase/oxidase N-terminal domain-containing protein</fullName>
    </recommendedName>
</protein>
<reference evidence="3" key="1">
    <citation type="submission" date="2023-06" db="EMBL/GenBank/DDBJ databases">
        <title>Genome-scale phylogeny and comparative genomics of the fungal order Sordariales.</title>
        <authorList>
            <consortium name="Lawrence Berkeley National Laboratory"/>
            <person name="Hensen N."/>
            <person name="Bonometti L."/>
            <person name="Westerberg I."/>
            <person name="Brannstrom I.O."/>
            <person name="Guillou S."/>
            <person name="Cros-Aarteil S."/>
            <person name="Calhoun S."/>
            <person name="Haridas S."/>
            <person name="Kuo A."/>
            <person name="Mondo S."/>
            <person name="Pangilinan J."/>
            <person name="Riley R."/>
            <person name="LaButti K."/>
            <person name="Andreopoulos B."/>
            <person name="Lipzen A."/>
            <person name="Chen C."/>
            <person name="Yanf M."/>
            <person name="Daum C."/>
            <person name="Ng V."/>
            <person name="Clum A."/>
            <person name="Steindorff A."/>
            <person name="Ohm R."/>
            <person name="Martin F."/>
            <person name="Silar P."/>
            <person name="Natvig D."/>
            <person name="Lalanne C."/>
            <person name="Gautier V."/>
            <person name="Ament-velasquez S.L."/>
            <person name="Kruys A."/>
            <person name="Hutchinson M.I."/>
            <person name="Powell A.J."/>
            <person name="Barry K."/>
            <person name="Miller A.N."/>
            <person name="Grigoriev I.V."/>
            <person name="Debuchy R."/>
            <person name="Gladieux P."/>
            <person name="Thoren M.H."/>
            <person name="Johannesson H."/>
        </authorList>
    </citation>
    <scope>NUCLEOTIDE SEQUENCE</scope>
    <source>
        <strain evidence="3">SMH3187-1</strain>
    </source>
</reference>
<dbReference type="Pfam" id="PF02771">
    <property type="entry name" value="Acyl-CoA_dh_N"/>
    <property type="match status" value="1"/>
</dbReference>
<dbReference type="GO" id="GO:0016627">
    <property type="term" value="F:oxidoreductase activity, acting on the CH-CH group of donors"/>
    <property type="evidence" value="ECO:0007669"/>
    <property type="project" value="InterPro"/>
</dbReference>
<evidence type="ECO:0000313" key="4">
    <source>
        <dbReference type="Proteomes" id="UP001172155"/>
    </source>
</evidence>
<dbReference type="InterPro" id="IPR009100">
    <property type="entry name" value="AcylCoA_DH/oxidase_NM_dom_sf"/>
</dbReference>
<feature type="domain" description="Acyl-CoA dehydrogenase/oxidase N-terminal" evidence="2">
    <location>
        <begin position="49"/>
        <end position="126"/>
    </location>
</feature>
<dbReference type="Proteomes" id="UP001172155">
    <property type="component" value="Unassembled WGS sequence"/>
</dbReference>
<dbReference type="GO" id="GO:0050660">
    <property type="term" value="F:flavin adenine dinucleotide binding"/>
    <property type="evidence" value="ECO:0007669"/>
    <property type="project" value="InterPro"/>
</dbReference>
<evidence type="ECO:0000259" key="2">
    <source>
        <dbReference type="Pfam" id="PF02771"/>
    </source>
</evidence>
<evidence type="ECO:0000313" key="3">
    <source>
        <dbReference type="EMBL" id="KAK0740092.1"/>
    </source>
</evidence>
<feature type="compositionally biased region" description="Low complexity" evidence="1">
    <location>
        <begin position="9"/>
        <end position="21"/>
    </location>
</feature>
<dbReference type="Gene3D" id="1.10.540.10">
    <property type="entry name" value="Acyl-CoA dehydrogenase/oxidase, N-terminal domain"/>
    <property type="match status" value="1"/>
</dbReference>
<comment type="caution">
    <text evidence="3">The sequence shown here is derived from an EMBL/GenBank/DDBJ whole genome shotgun (WGS) entry which is preliminary data.</text>
</comment>
<keyword evidence="4" id="KW-1185">Reference proteome</keyword>
<dbReference type="SUPFAM" id="SSF56645">
    <property type="entry name" value="Acyl-CoA dehydrogenase NM domain-like"/>
    <property type="match status" value="1"/>
</dbReference>
<accession>A0AA40EI36</accession>
<organism evidence="3 4">
    <name type="scientific">Schizothecium vesticola</name>
    <dbReference type="NCBI Taxonomy" id="314040"/>
    <lineage>
        <taxon>Eukaryota</taxon>
        <taxon>Fungi</taxon>
        <taxon>Dikarya</taxon>
        <taxon>Ascomycota</taxon>
        <taxon>Pezizomycotina</taxon>
        <taxon>Sordariomycetes</taxon>
        <taxon>Sordariomycetidae</taxon>
        <taxon>Sordariales</taxon>
        <taxon>Schizotheciaceae</taxon>
        <taxon>Schizothecium</taxon>
    </lineage>
</organism>
<proteinExistence type="predicted"/>
<dbReference type="AlphaFoldDB" id="A0AA40EI36"/>